<dbReference type="Proteomes" id="UP000664203">
    <property type="component" value="Unassembled WGS sequence"/>
</dbReference>
<reference evidence="1" key="1">
    <citation type="submission" date="2021-03" db="EMBL/GenBank/DDBJ databases">
        <authorList>
            <person name="Tagirdzhanova G."/>
        </authorList>
    </citation>
    <scope>NUCLEOTIDE SEQUENCE</scope>
</reference>
<dbReference type="InterPro" id="IPR016169">
    <property type="entry name" value="FAD-bd_PCMH_sub2"/>
</dbReference>
<keyword evidence="2" id="KW-1185">Reference proteome</keyword>
<gene>
    <name evidence="1" type="ORF">ALECFALPRED_006446</name>
</gene>
<name>A0A8H3EWR8_9LECA</name>
<proteinExistence type="predicted"/>
<comment type="caution">
    <text evidence="1">The sequence shown here is derived from an EMBL/GenBank/DDBJ whole genome shotgun (WGS) entry which is preliminary data.</text>
</comment>
<accession>A0A8H3EWR8</accession>
<dbReference type="Gene3D" id="3.30.465.10">
    <property type="match status" value="1"/>
</dbReference>
<evidence type="ECO:0000313" key="2">
    <source>
        <dbReference type="Proteomes" id="UP000664203"/>
    </source>
</evidence>
<dbReference type="EMBL" id="CAJPDR010000041">
    <property type="protein sequence ID" value="CAF9910266.1"/>
    <property type="molecule type" value="Genomic_DNA"/>
</dbReference>
<evidence type="ECO:0000313" key="1">
    <source>
        <dbReference type="EMBL" id="CAF9910266.1"/>
    </source>
</evidence>
<sequence length="681" mass="76320">MTLRSEPGRCKSKKNDLSVAVSELAKLHCQFAIRGAGHIFWAGSANIAGGVTIDLSSFTSVSVPAYNKVNGLDSAEGDLILWLPSTFATTHQVHEPSGIGFAAQYWDGVDEAMIESATQKFNNSVIEHTKSFGQFKPFLYMSYAYPTQDAINSYGRENVDFFRRVSRMYDPTQVFQRLEPEGSTMEDMVAPMLPPIALILPDTDLDSTTMNTTENAIGKPGLLTTIPGEVRNEIWRMLLSTSYAFKEPASEGDPEAHYELQPALLRVNRQIYTETRGILRQENMWIVLCIAPSKEPVYCIDETARLPIVSRSVFSGGPNDTFNCYLGEQAHALNVALCPEDNYPGGGNYGCQIMIMGPESLPYLLQLLFAMLYIDRSITTTPKIMMDVYVGRPICFTRSRLQKEVLEPFLAARGFENVFVKGNVDETFARSLEVRMQSLWKSDTEVLDLSAAYLRKGDAAAAAGLPKAASFYYEQGSHFVFFAGQSHLDRFHPHASHVYICLPFATMLNAFDVRWAKVLLKLRCYADVQRLAASVLGRQVQSRATSDEKVQLVLCCAVASLGLGETARFSRIMRGLYKGTCNMGVFPRGSSWTRALKTREIFTDKWSMIWKKDATVKDFDDLVAYCKEGEEGSLRRIDTGKGLPDRKEIEFPVAQDWSATSSRYERRRLTWARNKSVSDRN</sequence>
<protein>
    <submittedName>
        <fullName evidence="1">Uncharacterized protein</fullName>
    </submittedName>
</protein>
<dbReference type="OrthoDB" id="62952at2759"/>
<organism evidence="1 2">
    <name type="scientific">Alectoria fallacina</name>
    <dbReference type="NCBI Taxonomy" id="1903189"/>
    <lineage>
        <taxon>Eukaryota</taxon>
        <taxon>Fungi</taxon>
        <taxon>Dikarya</taxon>
        <taxon>Ascomycota</taxon>
        <taxon>Pezizomycotina</taxon>
        <taxon>Lecanoromycetes</taxon>
        <taxon>OSLEUM clade</taxon>
        <taxon>Lecanoromycetidae</taxon>
        <taxon>Lecanorales</taxon>
        <taxon>Lecanorineae</taxon>
        <taxon>Parmeliaceae</taxon>
        <taxon>Alectoria</taxon>
    </lineage>
</organism>
<dbReference type="AlphaFoldDB" id="A0A8H3EWR8"/>